<protein>
    <submittedName>
        <fullName evidence="1">Uncharacterized protein</fullName>
    </submittedName>
</protein>
<accession>A0A191SB30</accession>
<keyword evidence="2" id="KW-0002">3D-structure</keyword>
<evidence type="ECO:0007829" key="2">
    <source>
        <dbReference type="PDB" id="8KEG"/>
    </source>
</evidence>
<name>A0ACD6B8X4_9CAUD</name>
<dbReference type="PDB" id="8KEG">
    <property type="method" value="EM"/>
    <property type="resolution" value="3.66 A"/>
    <property type="chains" value="a/b/c/d/e/f/g/h/i/j/k/l/m/n/o=1-241"/>
</dbReference>
<accession>A0ACD6B8X4</accession>
<organism evidence="1">
    <name type="scientific">Nostoc phage A1</name>
    <dbReference type="NCBI Taxonomy" id="1775256"/>
    <lineage>
        <taxon>Viruses</taxon>
        <taxon>Duplodnaviria</taxon>
        <taxon>Heunggongvirae</taxon>
        <taxon>Uroviricota</taxon>
        <taxon>Caudoviricetes</taxon>
    </lineage>
</organism>
<evidence type="ECO:0000313" key="1">
    <source>
        <dbReference type="EMBL" id="AND75659.1"/>
    </source>
</evidence>
<dbReference type="EMBL" id="KU234533">
    <property type="protein sequence ID" value="AND75659.1"/>
    <property type="molecule type" value="Genomic_DNA"/>
</dbReference>
<proteinExistence type="evidence at protein level"/>
<reference evidence="1" key="1">
    <citation type="journal article" date="2016" name="MBio">
        <title>Viruses Infecting a Freshwater Filamentous Cyanobacterium (Nostoc sp.) Encode a Functional CRISPR Array and a Proteobacterial DNA Polymerase B.</title>
        <authorList>
            <person name="Chenard C."/>
            <person name="Wirth J.F."/>
            <person name="Suttle C.A."/>
        </authorList>
    </citation>
    <scope>NUCLEOTIDE SEQUENCE</scope>
</reference>
<sequence length="241" mass="26430">MRRLKGTIRHLDDQPWINVSLFLTLINGTFNSANQYPIDTKHAKTDQNGEFVFNVVPNVGIDQSYYILTTPDNKKHSFTVPDGTSDIEFSVVREAGIIATDPEYTNVLNYLEDYIDDAIANIQASSVIAEIFTCGQTISALKALRFDSSTGKVFYASSSDATHLNKCVGVSSQSGVLNDNIQVVTSGYLSDQSWNWTIGSPIFFDSGGTLTHTPGSSYYQVIGIPVTTNKVLISVEQPIKL</sequence>
<reference evidence="2" key="2">
    <citation type="journal article" date="2024" name="Nat. Commun.">
        <title>Structure of the intact tail machine of Anabaena myophage A-1(L).</title>
        <authorList>
            <person name="Yu R.C."/>
            <person name="Yang F."/>
            <person name="Zhang H.Y."/>
            <person name="Hou P."/>
            <person name="Du K."/>
            <person name="Zhu J."/>
            <person name="Cui N."/>
            <person name="Xu X."/>
            <person name="Chen Y."/>
            <person name="Li Q."/>
            <person name="Zhou C.Z."/>
        </authorList>
    </citation>
    <scope>STRUCTURE BY ELECTRON MICROSCOPY (3.66 ANGSTROMS) OF 1-241</scope>
</reference>